<comment type="similarity">
    <text evidence="2">Belongs to the autoinducer-2 exporter (AI-2E) (TC 2.A.86) family.</text>
</comment>
<evidence type="ECO:0000313" key="8">
    <source>
        <dbReference type="Proteomes" id="UP001261624"/>
    </source>
</evidence>
<dbReference type="PANTHER" id="PTHR21716:SF62">
    <property type="entry name" value="TRANSPORT PROTEIN YDBI-RELATED"/>
    <property type="match status" value="1"/>
</dbReference>
<feature type="transmembrane region" description="Helical" evidence="6">
    <location>
        <begin position="20"/>
        <end position="37"/>
    </location>
</feature>
<keyword evidence="3 6" id="KW-0812">Transmembrane</keyword>
<evidence type="ECO:0000256" key="4">
    <source>
        <dbReference type="ARBA" id="ARBA00022989"/>
    </source>
</evidence>
<dbReference type="RefSeq" id="WP_311684077.1">
    <property type="nucleotide sequence ID" value="NZ_JAVRHM010000009.1"/>
</dbReference>
<comment type="caution">
    <text evidence="7">The sequence shown here is derived from an EMBL/GenBank/DDBJ whole genome shotgun (WGS) entry which is preliminary data.</text>
</comment>
<feature type="transmembrane region" description="Helical" evidence="6">
    <location>
        <begin position="271"/>
        <end position="289"/>
    </location>
</feature>
<keyword evidence="8" id="KW-1185">Reference proteome</keyword>
<sequence length="348" mass="38643">MQKSSGSDHAEDLTFRKKVWIVVGILTFTVLFILLIIEAANALLLIFAGSLIAIFFTGLSSLIERNTGWKRWLCKTISIISTFIIILLFFWLIGAKIQSQISVLSETIPSTFDNLRDQLNNSEVGQEVMETLTSEESIKKAEAFGGRFFQSTFGAFGDIYVVLFIGIFFTVSPDLYAKGIVTLFPPKKHKKAQNVLSHLKKQLRNWLKGKLFSMFVVFAFTAIGLSILGIELWLVLSLLAGLLSFIPNFGPLIALIPAILIGLLDGPKTALIILGIYVLVQFLESNFITPMVQKKMIEMPPALILIAQLFMGALTGGWGLILATPITVIVIVLVQDLYLKEREQNQEA</sequence>
<feature type="transmembrane region" description="Helical" evidence="6">
    <location>
        <begin position="211"/>
        <end position="236"/>
    </location>
</feature>
<dbReference type="Pfam" id="PF01594">
    <property type="entry name" value="AI-2E_transport"/>
    <property type="match status" value="1"/>
</dbReference>
<feature type="transmembrane region" description="Helical" evidence="6">
    <location>
        <begin position="43"/>
        <end position="63"/>
    </location>
</feature>
<evidence type="ECO:0000256" key="1">
    <source>
        <dbReference type="ARBA" id="ARBA00004141"/>
    </source>
</evidence>
<comment type="subcellular location">
    <subcellularLocation>
        <location evidence="1">Membrane</location>
        <topology evidence="1">Multi-pass membrane protein</topology>
    </subcellularLocation>
</comment>
<accession>A0ABU3E241</accession>
<feature type="transmembrane region" description="Helical" evidence="6">
    <location>
        <begin position="309"/>
        <end position="334"/>
    </location>
</feature>
<name>A0ABU3E241_9FLAO</name>
<keyword evidence="4 6" id="KW-1133">Transmembrane helix</keyword>
<dbReference type="EMBL" id="JAVRHM010000009">
    <property type="protein sequence ID" value="MDT0690002.1"/>
    <property type="molecule type" value="Genomic_DNA"/>
</dbReference>
<dbReference type="PANTHER" id="PTHR21716">
    <property type="entry name" value="TRANSMEMBRANE PROTEIN"/>
    <property type="match status" value="1"/>
</dbReference>
<feature type="transmembrane region" description="Helical" evidence="6">
    <location>
        <begin position="242"/>
        <end position="264"/>
    </location>
</feature>
<feature type="transmembrane region" description="Helical" evidence="6">
    <location>
        <begin position="159"/>
        <end position="181"/>
    </location>
</feature>
<evidence type="ECO:0000256" key="5">
    <source>
        <dbReference type="ARBA" id="ARBA00023136"/>
    </source>
</evidence>
<reference evidence="7 8" key="1">
    <citation type="submission" date="2023-09" db="EMBL/GenBank/DDBJ databases">
        <authorList>
            <person name="Rey-Velasco X."/>
        </authorList>
    </citation>
    <scope>NUCLEOTIDE SEQUENCE [LARGE SCALE GENOMIC DNA]</scope>
    <source>
        <strain evidence="7 8">F188</strain>
    </source>
</reference>
<feature type="transmembrane region" description="Helical" evidence="6">
    <location>
        <begin position="72"/>
        <end position="93"/>
    </location>
</feature>
<protein>
    <submittedName>
        <fullName evidence="7">AI-2E family transporter</fullName>
    </submittedName>
</protein>
<gene>
    <name evidence="7" type="ORF">RM549_09420</name>
</gene>
<evidence type="ECO:0000313" key="7">
    <source>
        <dbReference type="EMBL" id="MDT0690002.1"/>
    </source>
</evidence>
<evidence type="ECO:0000256" key="3">
    <source>
        <dbReference type="ARBA" id="ARBA00022692"/>
    </source>
</evidence>
<keyword evidence="5 6" id="KW-0472">Membrane</keyword>
<dbReference type="InterPro" id="IPR002549">
    <property type="entry name" value="AI-2E-like"/>
</dbReference>
<proteinExistence type="inferred from homology"/>
<dbReference type="Proteomes" id="UP001261624">
    <property type="component" value="Unassembled WGS sequence"/>
</dbReference>
<organism evidence="7 8">
    <name type="scientific">Autumnicola patrickiae</name>
    <dbReference type="NCBI Taxonomy" id="3075591"/>
    <lineage>
        <taxon>Bacteria</taxon>
        <taxon>Pseudomonadati</taxon>
        <taxon>Bacteroidota</taxon>
        <taxon>Flavobacteriia</taxon>
        <taxon>Flavobacteriales</taxon>
        <taxon>Flavobacteriaceae</taxon>
        <taxon>Autumnicola</taxon>
    </lineage>
</organism>
<evidence type="ECO:0000256" key="2">
    <source>
        <dbReference type="ARBA" id="ARBA00009773"/>
    </source>
</evidence>
<evidence type="ECO:0000256" key="6">
    <source>
        <dbReference type="SAM" id="Phobius"/>
    </source>
</evidence>